<evidence type="ECO:0000313" key="2">
    <source>
        <dbReference type="EMBL" id="MFK9006246.1"/>
    </source>
</evidence>
<proteinExistence type="predicted"/>
<evidence type="ECO:0000256" key="1">
    <source>
        <dbReference type="SAM" id="SignalP"/>
    </source>
</evidence>
<protein>
    <submittedName>
        <fullName evidence="2">Uncharacterized protein</fullName>
    </submittedName>
</protein>
<keyword evidence="3" id="KW-1185">Reference proteome</keyword>
<gene>
    <name evidence="2" type="ORF">ACJEBJ_19125</name>
</gene>
<name>A0ABW8R2V9_9PSED</name>
<keyword evidence="1" id="KW-0732">Signal</keyword>
<evidence type="ECO:0000313" key="3">
    <source>
        <dbReference type="Proteomes" id="UP001623008"/>
    </source>
</evidence>
<organism evidence="2 3">
    <name type="scientific">Pseudomonas pergaminensis</name>
    <dbReference type="NCBI Taxonomy" id="2853159"/>
    <lineage>
        <taxon>Bacteria</taxon>
        <taxon>Pseudomonadati</taxon>
        <taxon>Pseudomonadota</taxon>
        <taxon>Gammaproteobacteria</taxon>
        <taxon>Pseudomonadales</taxon>
        <taxon>Pseudomonadaceae</taxon>
        <taxon>Pseudomonas</taxon>
    </lineage>
</organism>
<dbReference type="EMBL" id="JBJHQF010000032">
    <property type="protein sequence ID" value="MFK9006246.1"/>
    <property type="molecule type" value="Genomic_DNA"/>
</dbReference>
<comment type="caution">
    <text evidence="2">The sequence shown here is derived from an EMBL/GenBank/DDBJ whole genome shotgun (WGS) entry which is preliminary data.</text>
</comment>
<feature type="chain" id="PRO_5045538393" evidence="1">
    <location>
        <begin position="30"/>
        <end position="413"/>
    </location>
</feature>
<dbReference type="Proteomes" id="UP001623008">
    <property type="component" value="Unassembled WGS sequence"/>
</dbReference>
<sequence>MKVVSFLDALRGSGLAAAASLLVVMPAHGVVQDITATFRPDPSNPMVNEFVNTTPQSGVCPGHIKDYCEKNGLFTIRTGELQAASSGPIAANHEDPRHGAMWKVPSEWRDLQVVHSETGQSETVQVRIAGIGHRFDIRPSVGVWGQPGLAWNQAWRNAPAPCQGVDYFAASSFFVLFFWLVPENAGVCNRVPGLPITQMWYGHTEYAYGLRTPNPLTMASGEYTGSLNYSIGPGGDFDFGDIMIPNDNVLTFNFTLTVDHHLKVEVPPGGNRIQLEPQGGWQGWLQSGRKPARLFHDQTVNLWASSQFKMSLECGDPLGNTCSVRNVAGHQVPLDIAVTLPAGISDGSGRPVSRLPLRLDGSGTQLFQPSRYIDRKPSTLHFEIQADGVSQMLDQDSGNVYSGTATVVWDSEV</sequence>
<feature type="signal peptide" evidence="1">
    <location>
        <begin position="1"/>
        <end position="29"/>
    </location>
</feature>
<reference evidence="2 3" key="1">
    <citation type="submission" date="2024-11" db="EMBL/GenBank/DDBJ databases">
        <authorList>
            <person name="Lucas J.A."/>
        </authorList>
    </citation>
    <scope>NUCLEOTIDE SEQUENCE [LARGE SCALE GENOMIC DNA]</scope>
    <source>
        <strain evidence="2 3">Z 7.15</strain>
    </source>
</reference>
<accession>A0ABW8R2V9</accession>
<dbReference type="RefSeq" id="WP_406598608.1">
    <property type="nucleotide sequence ID" value="NZ_JBJHQF010000032.1"/>
</dbReference>